<accession>A0ABV7BW75</accession>
<keyword evidence="1" id="KW-0229">DNA integration</keyword>
<dbReference type="EMBL" id="JBHRSB010000003">
    <property type="protein sequence ID" value="MFC3000808.1"/>
    <property type="molecule type" value="Genomic_DNA"/>
</dbReference>
<evidence type="ECO:0000313" key="4">
    <source>
        <dbReference type="Proteomes" id="UP001595420"/>
    </source>
</evidence>
<dbReference type="PROSITE" id="PS51898">
    <property type="entry name" value="TYR_RECOMBINASE"/>
    <property type="match status" value="1"/>
</dbReference>
<evidence type="ECO:0000313" key="3">
    <source>
        <dbReference type="EMBL" id="MFC3000808.1"/>
    </source>
</evidence>
<name>A0ABV7BW75_9PROT</name>
<dbReference type="InterPro" id="IPR002104">
    <property type="entry name" value="Integrase_catalytic"/>
</dbReference>
<dbReference type="Pfam" id="PF00589">
    <property type="entry name" value="Phage_integrase"/>
    <property type="match status" value="1"/>
</dbReference>
<proteinExistence type="predicted"/>
<dbReference type="RefSeq" id="WP_216836874.1">
    <property type="nucleotide sequence ID" value="NZ_JAFNJS010000003.1"/>
</dbReference>
<dbReference type="InterPro" id="IPR050090">
    <property type="entry name" value="Tyrosine_recombinase_XerCD"/>
</dbReference>
<comment type="caution">
    <text evidence="3">The sequence shown here is derived from an EMBL/GenBank/DDBJ whole genome shotgun (WGS) entry which is preliminary data.</text>
</comment>
<gene>
    <name evidence="3" type="ORF">ACFOD3_12955</name>
</gene>
<sequence length="351" mass="38977">MARIKLQTPNFKLSKRRDDIYEIRYTADGKLKSKSTGTRCPVEAEAFRARFAHDFNKPSISKRPTVEEICSAFESQRAKEVANPSGLKYALDPIRRHIGPLFGDGVTQTTVSEYIKKRREERPVRAGGRYGDSPVGAATMSKELRMLRAALNWAAAENLIPKAPTFRIELTSGAVRSDWLTKDEANLLMKASAPHLALFILIALSTAKRREAILSLKWDDVKLHLPGHEAIDFGDDVGNKRRGSTPIAGNKRLIDALRTAKDEATGPYVISYRGERIADVKTAIAAACRRAGIRSIGAHTLKHTAITWMVQADMTYERIAKFTNTSKDVIERVYGHHSPSFVAEASQAVSF</sequence>
<evidence type="ECO:0000259" key="2">
    <source>
        <dbReference type="PROSITE" id="PS51898"/>
    </source>
</evidence>
<dbReference type="Proteomes" id="UP001595420">
    <property type="component" value="Unassembled WGS sequence"/>
</dbReference>
<feature type="domain" description="Tyr recombinase" evidence="2">
    <location>
        <begin position="175"/>
        <end position="347"/>
    </location>
</feature>
<keyword evidence="4" id="KW-1185">Reference proteome</keyword>
<dbReference type="PANTHER" id="PTHR30349">
    <property type="entry name" value="PHAGE INTEGRASE-RELATED"/>
    <property type="match status" value="1"/>
</dbReference>
<evidence type="ECO:0000256" key="1">
    <source>
        <dbReference type="ARBA" id="ARBA00022908"/>
    </source>
</evidence>
<organism evidence="3 4">
    <name type="scientific">Falsiroseomonas tokyonensis</name>
    <dbReference type="NCBI Taxonomy" id="430521"/>
    <lineage>
        <taxon>Bacteria</taxon>
        <taxon>Pseudomonadati</taxon>
        <taxon>Pseudomonadota</taxon>
        <taxon>Alphaproteobacteria</taxon>
        <taxon>Acetobacterales</taxon>
        <taxon>Roseomonadaceae</taxon>
        <taxon>Falsiroseomonas</taxon>
    </lineage>
</organism>
<dbReference type="PANTHER" id="PTHR30349:SF88">
    <property type="entry name" value="BLL1584 PROTEIN"/>
    <property type="match status" value="1"/>
</dbReference>
<protein>
    <submittedName>
        <fullName evidence="3">Tyrosine-type recombinase/integrase</fullName>
    </submittedName>
</protein>
<reference evidence="4" key="1">
    <citation type="journal article" date="2019" name="Int. J. Syst. Evol. Microbiol.">
        <title>The Global Catalogue of Microorganisms (GCM) 10K type strain sequencing project: providing services to taxonomists for standard genome sequencing and annotation.</title>
        <authorList>
            <consortium name="The Broad Institute Genomics Platform"/>
            <consortium name="The Broad Institute Genome Sequencing Center for Infectious Disease"/>
            <person name="Wu L."/>
            <person name="Ma J."/>
        </authorList>
    </citation>
    <scope>NUCLEOTIDE SEQUENCE [LARGE SCALE GENOMIC DNA]</scope>
    <source>
        <strain evidence="4">CGMCC 1.16855</strain>
    </source>
</reference>